<proteinExistence type="predicted"/>
<keyword evidence="2" id="KW-0175">Coiled coil</keyword>
<evidence type="ECO:0000313" key="5">
    <source>
        <dbReference type="Proteomes" id="UP000016570"/>
    </source>
</evidence>
<dbReference type="InterPro" id="IPR047057">
    <property type="entry name" value="MerR_fam"/>
</dbReference>
<dbReference type="SUPFAM" id="SSF46955">
    <property type="entry name" value="Putative DNA-binding domain"/>
    <property type="match status" value="1"/>
</dbReference>
<dbReference type="Pfam" id="PF13411">
    <property type="entry name" value="MerR_1"/>
    <property type="match status" value="1"/>
</dbReference>
<keyword evidence="1" id="KW-0238">DNA-binding</keyword>
<accession>U3BKI1</accession>
<protein>
    <submittedName>
        <fullName evidence="4">Putative MerR family transcriptional regulator</fullName>
    </submittedName>
</protein>
<dbReference type="InterPro" id="IPR000551">
    <property type="entry name" value="MerR-type_HTH_dom"/>
</dbReference>
<dbReference type="PANTHER" id="PTHR30204:SF98">
    <property type="entry name" value="HTH-TYPE TRANSCRIPTIONAL REGULATOR ADHR"/>
    <property type="match status" value="1"/>
</dbReference>
<dbReference type="SMART" id="SM00422">
    <property type="entry name" value="HTH_MERR"/>
    <property type="match status" value="1"/>
</dbReference>
<organism evidence="4 5">
    <name type="scientific">Vibrio proteolyticus NBRC 13287</name>
    <dbReference type="NCBI Taxonomy" id="1219065"/>
    <lineage>
        <taxon>Bacteria</taxon>
        <taxon>Pseudomonadati</taxon>
        <taxon>Pseudomonadota</taxon>
        <taxon>Gammaproteobacteria</taxon>
        <taxon>Vibrionales</taxon>
        <taxon>Vibrionaceae</taxon>
        <taxon>Vibrio</taxon>
    </lineage>
</organism>
<name>U3BKI1_VIBPR</name>
<evidence type="ECO:0000256" key="1">
    <source>
        <dbReference type="ARBA" id="ARBA00023125"/>
    </source>
</evidence>
<comment type="caution">
    <text evidence="4">The sequence shown here is derived from an EMBL/GenBank/DDBJ whole genome shotgun (WGS) entry which is preliminary data.</text>
</comment>
<dbReference type="RefSeq" id="WP_021705108.1">
    <property type="nucleotide sequence ID" value="NZ_BATJ01000006.1"/>
</dbReference>
<evidence type="ECO:0000259" key="3">
    <source>
        <dbReference type="PROSITE" id="PS50937"/>
    </source>
</evidence>
<evidence type="ECO:0000256" key="2">
    <source>
        <dbReference type="SAM" id="Coils"/>
    </source>
</evidence>
<evidence type="ECO:0000313" key="4">
    <source>
        <dbReference type="EMBL" id="GAD67133.1"/>
    </source>
</evidence>
<dbReference type="PANTHER" id="PTHR30204">
    <property type="entry name" value="REDOX-CYCLING DRUG-SENSING TRANSCRIPTIONAL ACTIVATOR SOXR"/>
    <property type="match status" value="1"/>
</dbReference>
<dbReference type="Gene3D" id="1.10.1660.10">
    <property type="match status" value="1"/>
</dbReference>
<reference evidence="4 5" key="1">
    <citation type="submission" date="2013-09" db="EMBL/GenBank/DDBJ databases">
        <title>Whole genome shotgun sequence of Vibrio proteolyticus NBRC 13287.</title>
        <authorList>
            <person name="Isaki S."/>
            <person name="Hosoyama A."/>
            <person name="Numata M."/>
            <person name="Hashimoto M."/>
            <person name="Hosoyama Y."/>
            <person name="Tsuchikane K."/>
            <person name="Noguchi M."/>
            <person name="Hirakata S."/>
            <person name="Ichikawa N."/>
            <person name="Ohji S."/>
            <person name="Yamazoe A."/>
            <person name="Fujita N."/>
        </authorList>
    </citation>
    <scope>NUCLEOTIDE SEQUENCE [LARGE SCALE GENOMIC DNA]</scope>
    <source>
        <strain evidence="4 5">NBRC 13287</strain>
    </source>
</reference>
<dbReference type="GO" id="GO:0003677">
    <property type="term" value="F:DNA binding"/>
    <property type="evidence" value="ECO:0007669"/>
    <property type="project" value="UniProtKB-KW"/>
</dbReference>
<dbReference type="PROSITE" id="PS50937">
    <property type="entry name" value="HTH_MERR_2"/>
    <property type="match status" value="1"/>
</dbReference>
<dbReference type="CDD" id="cd01109">
    <property type="entry name" value="HTH_YyaN"/>
    <property type="match status" value="1"/>
</dbReference>
<feature type="domain" description="HTH merR-type" evidence="3">
    <location>
        <begin position="1"/>
        <end position="69"/>
    </location>
</feature>
<dbReference type="GO" id="GO:0003700">
    <property type="term" value="F:DNA-binding transcription factor activity"/>
    <property type="evidence" value="ECO:0007669"/>
    <property type="project" value="InterPro"/>
</dbReference>
<feature type="coiled-coil region" evidence="2">
    <location>
        <begin position="66"/>
        <end position="115"/>
    </location>
</feature>
<dbReference type="eggNOG" id="COG0789">
    <property type="taxonomic scope" value="Bacteria"/>
</dbReference>
<dbReference type="STRING" id="1219065.VPR01S_06_01510"/>
<keyword evidence="5" id="KW-1185">Reference proteome</keyword>
<dbReference type="Proteomes" id="UP000016570">
    <property type="component" value="Unassembled WGS sequence"/>
</dbReference>
<dbReference type="InterPro" id="IPR009061">
    <property type="entry name" value="DNA-bd_dom_put_sf"/>
</dbReference>
<dbReference type="AlphaFoldDB" id="U3BKI1"/>
<gene>
    <name evidence="4" type="ORF">VPR01S_06_01510</name>
</gene>
<sequence>MNMKEFSLQTGLSAHTLRYYEKIGLLKNVQRNASGHRVYTAREREWVGFIVRLKSTGMPLEQIQRYAELRERGEKTMQARQQLLEQHRRELQQHIDEQLEHLDALEVKIQFYRDKLSS</sequence>
<dbReference type="EMBL" id="BATJ01000006">
    <property type="protein sequence ID" value="GAD67133.1"/>
    <property type="molecule type" value="Genomic_DNA"/>
</dbReference>